<evidence type="ECO:0000313" key="2">
    <source>
        <dbReference type="Proteomes" id="UP000251835"/>
    </source>
</evidence>
<dbReference type="AlphaFoldDB" id="A0A7L4UNA0"/>
<proteinExistence type="predicted"/>
<dbReference type="OrthoDB" id="1466422at2"/>
<organism evidence="1 2">
    <name type="scientific">Balneicella halophila</name>
    <dbReference type="NCBI Taxonomy" id="1537566"/>
    <lineage>
        <taxon>Bacteria</taxon>
        <taxon>Pseudomonadati</taxon>
        <taxon>Bacteroidota</taxon>
        <taxon>Bacteroidia</taxon>
        <taxon>Bacteroidales</taxon>
        <taxon>Balneicellaceae</taxon>
        <taxon>Balneicella</taxon>
    </lineage>
</organism>
<dbReference type="Proteomes" id="UP000251835">
    <property type="component" value="Unassembled WGS sequence"/>
</dbReference>
<accession>A0A7L4UNA0</accession>
<name>A0A7L4UNA0_BALHA</name>
<keyword evidence="2" id="KW-1185">Reference proteome</keyword>
<comment type="caution">
    <text evidence="1">The sequence shown here is derived from an EMBL/GenBank/DDBJ whole genome shotgun (WGS) entry which is preliminary data.</text>
</comment>
<dbReference type="EMBL" id="QENZ01000006">
    <property type="protein sequence ID" value="PVX49367.1"/>
    <property type="molecule type" value="Genomic_DNA"/>
</dbReference>
<protein>
    <submittedName>
        <fullName evidence="1">Uncharacterized protein</fullName>
    </submittedName>
</protein>
<sequence>MRIVLQIVLAVAIVFLGYMVFQSINVPMQFEKIKNKRDREVIAKLKDIREAQRAYVLSHGKYTGSFDSLENFIRTGNIPLIKRTGVLTDEMLADGINEEKAIKKGLIQIDTIKVPVMDSLFGKRPNFKVENMKYLPIPDKKETFDMAAKELPTESGLLVPVYEVKVHYDKLFQDLREGEYNEEYRADTMELVRLNKYIGLKIGSLEEANDGAGNWE</sequence>
<gene>
    <name evidence="1" type="ORF">C7377_1783</name>
</gene>
<evidence type="ECO:0000313" key="1">
    <source>
        <dbReference type="EMBL" id="PVX49367.1"/>
    </source>
</evidence>
<reference evidence="1 2" key="1">
    <citation type="submission" date="2018-05" db="EMBL/GenBank/DDBJ databases">
        <title>Genomic Encyclopedia of Type Strains, Phase IV (KMG-IV): sequencing the most valuable type-strain genomes for metagenomic binning, comparative biology and taxonomic classification.</title>
        <authorList>
            <person name="Goeker M."/>
        </authorList>
    </citation>
    <scope>NUCLEOTIDE SEQUENCE [LARGE SCALE GENOMIC DNA]</scope>
    <source>
        <strain evidence="1 2">DSM 28579</strain>
    </source>
</reference>
<dbReference type="RefSeq" id="WP_116496991.1">
    <property type="nucleotide sequence ID" value="NZ_QENZ01000006.1"/>
</dbReference>